<reference evidence="1" key="1">
    <citation type="submission" date="2022-03" db="EMBL/GenBank/DDBJ databases">
        <authorList>
            <person name="Martin C."/>
        </authorList>
    </citation>
    <scope>NUCLEOTIDE SEQUENCE</scope>
</reference>
<gene>
    <name evidence="1" type="ORF">OFUS_LOCUS16680</name>
</gene>
<accession>A0A8J1U5W8</accession>
<sequence>MQARSDLNFDVSDETNQAEPGVTVNTSAIHTNHIPIPYHLGYAFNQKLINYGFILKFKHPKLLFSRGFRQRRYPTSASKRFGVMTSLNAVVTHPNDWVFRHQVEGMRLLLYHPNLSTSIGLESERFLVTFMEADNLDRKEMFSPVPRRRRFADHGMVLFPYSFEISLRSCF</sequence>
<organism evidence="1 2">
    <name type="scientific">Owenia fusiformis</name>
    <name type="common">Polychaete worm</name>
    <dbReference type="NCBI Taxonomy" id="6347"/>
    <lineage>
        <taxon>Eukaryota</taxon>
        <taxon>Metazoa</taxon>
        <taxon>Spiralia</taxon>
        <taxon>Lophotrochozoa</taxon>
        <taxon>Annelida</taxon>
        <taxon>Polychaeta</taxon>
        <taxon>Sedentaria</taxon>
        <taxon>Canalipalpata</taxon>
        <taxon>Sabellida</taxon>
        <taxon>Oweniida</taxon>
        <taxon>Oweniidae</taxon>
        <taxon>Owenia</taxon>
    </lineage>
</organism>
<evidence type="ECO:0000313" key="1">
    <source>
        <dbReference type="EMBL" id="CAH1791619.1"/>
    </source>
</evidence>
<evidence type="ECO:0000313" key="2">
    <source>
        <dbReference type="Proteomes" id="UP000749559"/>
    </source>
</evidence>
<protein>
    <submittedName>
        <fullName evidence="1">Uncharacterized protein</fullName>
    </submittedName>
</protein>
<dbReference type="AlphaFoldDB" id="A0A8J1U5W8"/>
<keyword evidence="2" id="KW-1185">Reference proteome</keyword>
<name>A0A8J1U5W8_OWEFU</name>
<dbReference type="EMBL" id="CAIIXF020000008">
    <property type="protein sequence ID" value="CAH1791619.1"/>
    <property type="molecule type" value="Genomic_DNA"/>
</dbReference>
<dbReference type="Proteomes" id="UP000749559">
    <property type="component" value="Unassembled WGS sequence"/>
</dbReference>
<proteinExistence type="predicted"/>
<comment type="caution">
    <text evidence="1">The sequence shown here is derived from an EMBL/GenBank/DDBJ whole genome shotgun (WGS) entry which is preliminary data.</text>
</comment>